<organism evidence="1 2">
    <name type="scientific">Pleurodeles waltl</name>
    <name type="common">Iberian ribbed newt</name>
    <dbReference type="NCBI Taxonomy" id="8319"/>
    <lineage>
        <taxon>Eukaryota</taxon>
        <taxon>Metazoa</taxon>
        <taxon>Chordata</taxon>
        <taxon>Craniata</taxon>
        <taxon>Vertebrata</taxon>
        <taxon>Euteleostomi</taxon>
        <taxon>Amphibia</taxon>
        <taxon>Batrachia</taxon>
        <taxon>Caudata</taxon>
        <taxon>Salamandroidea</taxon>
        <taxon>Salamandridae</taxon>
        <taxon>Pleurodelinae</taxon>
        <taxon>Pleurodeles</taxon>
    </lineage>
</organism>
<reference evidence="1" key="1">
    <citation type="journal article" date="2022" name="bioRxiv">
        <title>Sequencing and chromosome-scale assembly of the giantPleurodeles waltlgenome.</title>
        <authorList>
            <person name="Brown T."/>
            <person name="Elewa A."/>
            <person name="Iarovenko S."/>
            <person name="Subramanian E."/>
            <person name="Araus A.J."/>
            <person name="Petzold A."/>
            <person name="Susuki M."/>
            <person name="Suzuki K.-i.T."/>
            <person name="Hayashi T."/>
            <person name="Toyoda A."/>
            <person name="Oliveira C."/>
            <person name="Osipova E."/>
            <person name="Leigh N.D."/>
            <person name="Simon A."/>
            <person name="Yun M.H."/>
        </authorList>
    </citation>
    <scope>NUCLEOTIDE SEQUENCE</scope>
    <source>
        <strain evidence="1">20211129_DDA</strain>
        <tissue evidence="1">Liver</tissue>
    </source>
</reference>
<accession>A0AAV7RVD6</accession>
<feature type="non-terminal residue" evidence="1">
    <location>
        <position position="62"/>
    </location>
</feature>
<comment type="caution">
    <text evidence="1">The sequence shown here is derived from an EMBL/GenBank/DDBJ whole genome shotgun (WGS) entry which is preliminary data.</text>
</comment>
<gene>
    <name evidence="1" type="ORF">NDU88_007546</name>
</gene>
<protein>
    <submittedName>
        <fullName evidence="1">Uncharacterized protein</fullName>
    </submittedName>
</protein>
<evidence type="ECO:0000313" key="1">
    <source>
        <dbReference type="EMBL" id="KAJ1154803.1"/>
    </source>
</evidence>
<name>A0AAV7RVD6_PLEWA</name>
<dbReference type="EMBL" id="JANPWB010000009">
    <property type="protein sequence ID" value="KAJ1154803.1"/>
    <property type="molecule type" value="Genomic_DNA"/>
</dbReference>
<feature type="non-terminal residue" evidence="1">
    <location>
        <position position="1"/>
    </location>
</feature>
<evidence type="ECO:0000313" key="2">
    <source>
        <dbReference type="Proteomes" id="UP001066276"/>
    </source>
</evidence>
<dbReference type="Proteomes" id="UP001066276">
    <property type="component" value="Chromosome 5"/>
</dbReference>
<keyword evidence="2" id="KW-1185">Reference proteome</keyword>
<dbReference type="AlphaFoldDB" id="A0AAV7RVD6"/>
<sequence length="62" mass="6756">RGHNPAGGQVTTAELESEVSSPAAVTIVAVGVVHWRFGFSQTANVIIWRKAPPVCWQHFPPY</sequence>
<proteinExistence type="predicted"/>